<comment type="caution">
    <text evidence="2">The sequence shown here is derived from an EMBL/GenBank/DDBJ whole genome shotgun (WGS) entry which is preliminary data.</text>
</comment>
<dbReference type="EMBL" id="JAIVGD010000013">
    <property type="protein sequence ID" value="KAH0761486.1"/>
    <property type="molecule type" value="Genomic_DNA"/>
</dbReference>
<feature type="region of interest" description="Disordered" evidence="1">
    <location>
        <begin position="32"/>
        <end position="63"/>
    </location>
</feature>
<protein>
    <submittedName>
        <fullName evidence="2">Uncharacterized protein</fullName>
    </submittedName>
</protein>
<dbReference type="Proteomes" id="UP000826656">
    <property type="component" value="Unassembled WGS sequence"/>
</dbReference>
<evidence type="ECO:0000313" key="3">
    <source>
        <dbReference type="Proteomes" id="UP000826656"/>
    </source>
</evidence>
<evidence type="ECO:0000256" key="1">
    <source>
        <dbReference type="SAM" id="MobiDB-lite"/>
    </source>
</evidence>
<name>A0ABQ7VBR4_SOLTU</name>
<reference evidence="2 3" key="1">
    <citation type="journal article" date="2021" name="bioRxiv">
        <title>Chromosome-scale and haplotype-resolved genome assembly of a tetraploid potato cultivar.</title>
        <authorList>
            <person name="Sun H."/>
            <person name="Jiao W.-B."/>
            <person name="Krause K."/>
            <person name="Campoy J.A."/>
            <person name="Goel M."/>
            <person name="Folz-Donahue K."/>
            <person name="Kukat C."/>
            <person name="Huettel B."/>
            <person name="Schneeberger K."/>
        </authorList>
    </citation>
    <scope>NUCLEOTIDE SEQUENCE [LARGE SCALE GENOMIC DNA]</scope>
    <source>
        <strain evidence="2">SolTubOtavaFocal</strain>
        <tissue evidence="2">Leaves</tissue>
    </source>
</reference>
<sequence length="63" mass="7309">MIRGRKKKVTLQERDLQTKGSIVKETPKEMVRKQPMEQWPPLPTKVVTPSSNGTRFNKCRKDA</sequence>
<evidence type="ECO:0000313" key="2">
    <source>
        <dbReference type="EMBL" id="KAH0761486.1"/>
    </source>
</evidence>
<organism evidence="2 3">
    <name type="scientific">Solanum tuberosum</name>
    <name type="common">Potato</name>
    <dbReference type="NCBI Taxonomy" id="4113"/>
    <lineage>
        <taxon>Eukaryota</taxon>
        <taxon>Viridiplantae</taxon>
        <taxon>Streptophyta</taxon>
        <taxon>Embryophyta</taxon>
        <taxon>Tracheophyta</taxon>
        <taxon>Spermatophyta</taxon>
        <taxon>Magnoliopsida</taxon>
        <taxon>eudicotyledons</taxon>
        <taxon>Gunneridae</taxon>
        <taxon>Pentapetalae</taxon>
        <taxon>asterids</taxon>
        <taxon>lamiids</taxon>
        <taxon>Solanales</taxon>
        <taxon>Solanaceae</taxon>
        <taxon>Solanoideae</taxon>
        <taxon>Solaneae</taxon>
        <taxon>Solanum</taxon>
    </lineage>
</organism>
<gene>
    <name evidence="2" type="ORF">KY290_017559</name>
</gene>
<proteinExistence type="predicted"/>
<keyword evidence="3" id="KW-1185">Reference proteome</keyword>
<accession>A0ABQ7VBR4</accession>